<proteinExistence type="predicted"/>
<dbReference type="Pfam" id="PF03797">
    <property type="entry name" value="Autotransporter"/>
    <property type="match status" value="1"/>
</dbReference>
<evidence type="ECO:0000313" key="3">
    <source>
        <dbReference type="Proteomes" id="UP000244926"/>
    </source>
</evidence>
<dbReference type="PROSITE" id="PS51208">
    <property type="entry name" value="AUTOTRANSPORTER"/>
    <property type="match status" value="1"/>
</dbReference>
<dbReference type="NCBIfam" id="TIGR02913">
    <property type="entry name" value="HAF_rpt"/>
    <property type="match status" value="4"/>
</dbReference>
<dbReference type="SUPFAM" id="SSF103515">
    <property type="entry name" value="Autotransporter"/>
    <property type="match status" value="1"/>
</dbReference>
<dbReference type="OrthoDB" id="518002at2"/>
<dbReference type="RefSeq" id="WP_157951047.1">
    <property type="nucleotide sequence ID" value="NZ_LT993738.1"/>
</dbReference>
<dbReference type="KEGG" id="csee:C10C_0765"/>
<dbReference type="InterPro" id="IPR005546">
    <property type="entry name" value="Autotransporte_beta"/>
</dbReference>
<name>A0A2R8FBY2_9CHLA</name>
<feature type="domain" description="Autotransporter" evidence="1">
    <location>
        <begin position="404"/>
        <end position="672"/>
    </location>
</feature>
<gene>
    <name evidence="2" type="ORF">C10C_0765</name>
</gene>
<reference evidence="3" key="1">
    <citation type="submission" date="2017-11" db="EMBL/GenBank/DDBJ databases">
        <authorList>
            <person name="Seth-Smith MB H."/>
        </authorList>
    </citation>
    <scope>NUCLEOTIDE SEQUENCE [LARGE SCALE GENOMIC DNA]</scope>
</reference>
<dbReference type="Proteomes" id="UP000244926">
    <property type="component" value="Chromosome I"/>
</dbReference>
<dbReference type="InterPro" id="IPR036709">
    <property type="entry name" value="Autotransporte_beta_dom_sf"/>
</dbReference>
<evidence type="ECO:0000313" key="2">
    <source>
        <dbReference type="EMBL" id="SPN73908.1"/>
    </source>
</evidence>
<dbReference type="EMBL" id="LT993738">
    <property type="protein sequence ID" value="SPN73908.1"/>
    <property type="molecule type" value="Genomic_DNA"/>
</dbReference>
<sequence length="672" mass="72580">MSLHRELWKSVSHNHLCQWFAWTLVLVVLNCQSFANELIDLNINTEPIIEYVSGDGSIAVGTLRKVGSNPAQYQPFKYDLSTQTLSILNVEVSNESGYAYGISYDGNVIVGTCRIGGAGKYNGAKWAADGTLTPLTGITGGTHTEAHAISKDKQVIVGFSNNTSGEFKAVAWKNGGTTPTQLADLTEGSKASYAYAVSDDGSIIVGTINKATGKSVAVKWENNIATSLGTLGGDASVGLSISGDGKVIVGAANTTTVIDGVQESHAYMYKDGQMTDLGTLGGPNSTATGVSSDGAVIIGSASTAEKLTHAFQYYNGVMLDLGTLGGPNSTANAISADGKVILGRSTIADGSWHAFMCYTVFSSGGLVDLDNTYEALRGNRHQLISLFNLQNMMLQTTSDHECTEFGRNNIAFGAGLYVNALQKIPSNLAAQYVGIVYKIRPEYRLGLFLDRNFSSHVPNNFNMHHNRLWMGAFISWRDFDALGWSLKASFGYGKQKATITREKLENTEAGRGESHFEGVKAQLEGRYTQDLNGGIQFQPFLGLQFVQIKRAEYTENNVNFSVHYDPIKYAAGVAYLGLGSHIAFLPHLNIDTRMGLQQNLASHSDKFSGSITSVSKFAFEELDITNTRAFAAMRINCELPHLQSINLALMVTQQPLKGDMGFSSDLRYSLGF</sequence>
<dbReference type="InterPro" id="IPR014262">
    <property type="entry name" value="HAF_rpt"/>
</dbReference>
<dbReference type="Gene3D" id="2.40.128.130">
    <property type="entry name" value="Autotransporter beta-domain"/>
    <property type="match status" value="1"/>
</dbReference>
<evidence type="ECO:0000259" key="1">
    <source>
        <dbReference type="PROSITE" id="PS51208"/>
    </source>
</evidence>
<keyword evidence="3" id="KW-1185">Reference proteome</keyword>
<organism evidence="2 3">
    <name type="scientific">Chlamydia serpentis</name>
    <dbReference type="NCBI Taxonomy" id="1967782"/>
    <lineage>
        <taxon>Bacteria</taxon>
        <taxon>Pseudomonadati</taxon>
        <taxon>Chlamydiota</taxon>
        <taxon>Chlamydiia</taxon>
        <taxon>Chlamydiales</taxon>
        <taxon>Chlamydiaceae</taxon>
        <taxon>Chlamydia/Chlamydophila group</taxon>
        <taxon>Chlamydia</taxon>
    </lineage>
</organism>
<accession>A0A2R8FBY2</accession>
<dbReference type="SUPFAM" id="SSF82171">
    <property type="entry name" value="DPP6 N-terminal domain-like"/>
    <property type="match status" value="1"/>
</dbReference>
<dbReference type="AlphaFoldDB" id="A0A2R8FBY2"/>
<protein>
    <submittedName>
        <fullName evidence="2">Uncharacterized protein with a C-terminal OMP (Outer membrane protein) domain,probable extracellular repeat, HAF family,Autotransporter beta-domain</fullName>
    </submittedName>
</protein>
<dbReference type="SMART" id="SM00869">
    <property type="entry name" value="Autotransporter"/>
    <property type="match status" value="1"/>
</dbReference>